<dbReference type="GO" id="GO:0032259">
    <property type="term" value="P:methylation"/>
    <property type="evidence" value="ECO:0007669"/>
    <property type="project" value="UniProtKB-KW"/>
</dbReference>
<gene>
    <name evidence="2" type="ORF">E5987_08260</name>
</gene>
<feature type="domain" description="Methyltransferase type 11" evidence="1">
    <location>
        <begin position="78"/>
        <end position="126"/>
    </location>
</feature>
<comment type="caution">
    <text evidence="2">The sequence shown here is derived from an EMBL/GenBank/DDBJ whole genome shotgun (WGS) entry which is preliminary data.</text>
</comment>
<dbReference type="Proteomes" id="UP000472580">
    <property type="component" value="Unassembled WGS sequence"/>
</dbReference>
<sequence length="254" mass="28591">MTSNITLAQFYSSALGQYALRWERAQYDALVADCFGYHAVQIGASGIDFLSDNRIPLKVIGERSLRPLTQLEDSRVRIQLSYSELPFESESLDLVLLPHALEMAEDPHALLREVSRVLIPGGRVVLTGFNLTSLWGIRFHLQKFGAKVFLPGKQFMSVFQLKDWLSLLSFHVDRGTFGRYSWSFSPESHKESSWLEKAGDRWWPQCGAIFALSAIKEALGAKLVGKAITKKFNFLGTGARLEEGSRSQFEGKKE</sequence>
<reference evidence="2 3" key="1">
    <citation type="submission" date="2019-12" db="EMBL/GenBank/DDBJ databases">
        <title>Microbes associate with the intestines of laboratory mice.</title>
        <authorList>
            <person name="Navarre W."/>
            <person name="Wong E."/>
        </authorList>
    </citation>
    <scope>NUCLEOTIDE SEQUENCE [LARGE SCALE GENOMIC DNA]</scope>
    <source>
        <strain evidence="2 3">NM82_D38</strain>
    </source>
</reference>
<dbReference type="OrthoDB" id="6191410at2"/>
<keyword evidence="2" id="KW-0808">Transferase</keyword>
<dbReference type="RefSeq" id="WP_160335626.1">
    <property type="nucleotide sequence ID" value="NZ_WSRP01000024.1"/>
</dbReference>
<protein>
    <submittedName>
        <fullName evidence="2">Methyltransferase domain-containing protein</fullName>
    </submittedName>
</protein>
<dbReference type="GO" id="GO:0008757">
    <property type="term" value="F:S-adenosylmethionine-dependent methyltransferase activity"/>
    <property type="evidence" value="ECO:0007669"/>
    <property type="project" value="InterPro"/>
</dbReference>
<evidence type="ECO:0000259" key="1">
    <source>
        <dbReference type="Pfam" id="PF08241"/>
    </source>
</evidence>
<dbReference type="Gene3D" id="3.40.50.150">
    <property type="entry name" value="Vaccinia Virus protein VP39"/>
    <property type="match status" value="1"/>
</dbReference>
<dbReference type="EMBL" id="WSRP01000024">
    <property type="protein sequence ID" value="MVX57200.1"/>
    <property type="molecule type" value="Genomic_DNA"/>
</dbReference>
<evidence type="ECO:0000313" key="2">
    <source>
        <dbReference type="EMBL" id="MVX57200.1"/>
    </source>
</evidence>
<name>A0A6L6YHP1_9BURK</name>
<proteinExistence type="predicted"/>
<organism evidence="2 3">
    <name type="scientific">Parasutterella muris</name>
    <dbReference type="NCBI Taxonomy" id="2565572"/>
    <lineage>
        <taxon>Bacteria</taxon>
        <taxon>Pseudomonadati</taxon>
        <taxon>Pseudomonadota</taxon>
        <taxon>Betaproteobacteria</taxon>
        <taxon>Burkholderiales</taxon>
        <taxon>Sutterellaceae</taxon>
        <taxon>Parasutterella</taxon>
    </lineage>
</organism>
<dbReference type="AlphaFoldDB" id="A0A6L6YHP1"/>
<evidence type="ECO:0000313" key="3">
    <source>
        <dbReference type="Proteomes" id="UP000472580"/>
    </source>
</evidence>
<keyword evidence="2" id="KW-0489">Methyltransferase</keyword>
<keyword evidence="3" id="KW-1185">Reference proteome</keyword>
<dbReference type="InterPro" id="IPR013216">
    <property type="entry name" value="Methyltransf_11"/>
</dbReference>
<dbReference type="SUPFAM" id="SSF53335">
    <property type="entry name" value="S-adenosyl-L-methionine-dependent methyltransferases"/>
    <property type="match status" value="1"/>
</dbReference>
<accession>A0A6L6YHP1</accession>
<dbReference type="Pfam" id="PF08241">
    <property type="entry name" value="Methyltransf_11"/>
    <property type="match status" value="1"/>
</dbReference>
<dbReference type="CDD" id="cd02440">
    <property type="entry name" value="AdoMet_MTases"/>
    <property type="match status" value="1"/>
</dbReference>
<dbReference type="InterPro" id="IPR029063">
    <property type="entry name" value="SAM-dependent_MTases_sf"/>
</dbReference>